<protein>
    <recommendedName>
        <fullName evidence="6">Beta/gamma crystallin 'Greek key' domain-containing protein</fullName>
    </recommendedName>
</protein>
<dbReference type="PANTHER" id="PTHR11818">
    <property type="entry name" value="BETA/GAMMA CRYSTALLIN"/>
    <property type="match status" value="1"/>
</dbReference>
<gene>
    <name evidence="7" type="ORF">GDO78_021070</name>
</gene>
<dbReference type="PANTHER" id="PTHR11818:SF136">
    <property type="entry name" value="GAMMA-CRYSTALLIN 1"/>
    <property type="match status" value="1"/>
</dbReference>
<dbReference type="GO" id="GO:0007601">
    <property type="term" value="P:visual perception"/>
    <property type="evidence" value="ECO:0007669"/>
    <property type="project" value="TreeGrafter"/>
</dbReference>
<name>A0A8J6BAU1_ELECQ</name>
<comment type="subunit">
    <text evidence="3">Monomer.</text>
</comment>
<evidence type="ECO:0000313" key="8">
    <source>
        <dbReference type="Proteomes" id="UP000770717"/>
    </source>
</evidence>
<dbReference type="SMART" id="SM00247">
    <property type="entry name" value="XTALbg"/>
    <property type="match status" value="1"/>
</dbReference>
<dbReference type="EMBL" id="WNTK01005906">
    <property type="protein sequence ID" value="KAG9463786.1"/>
    <property type="molecule type" value="Genomic_DNA"/>
</dbReference>
<organism evidence="7 8">
    <name type="scientific">Eleutherodactylus coqui</name>
    <name type="common">Puerto Rican coqui</name>
    <dbReference type="NCBI Taxonomy" id="57060"/>
    <lineage>
        <taxon>Eukaryota</taxon>
        <taxon>Metazoa</taxon>
        <taxon>Chordata</taxon>
        <taxon>Craniata</taxon>
        <taxon>Vertebrata</taxon>
        <taxon>Euteleostomi</taxon>
        <taxon>Amphibia</taxon>
        <taxon>Batrachia</taxon>
        <taxon>Anura</taxon>
        <taxon>Neobatrachia</taxon>
        <taxon>Hyloidea</taxon>
        <taxon>Eleutherodactylidae</taxon>
        <taxon>Eleutherodactylinae</taxon>
        <taxon>Eleutherodactylus</taxon>
        <taxon>Eleutherodactylus</taxon>
    </lineage>
</organism>
<dbReference type="GO" id="GO:0002088">
    <property type="term" value="P:lens development in camera-type eye"/>
    <property type="evidence" value="ECO:0007669"/>
    <property type="project" value="TreeGrafter"/>
</dbReference>
<dbReference type="InterPro" id="IPR001064">
    <property type="entry name" value="Beta/gamma_crystallin"/>
</dbReference>
<feature type="domain" description="Beta/gamma crystallin 'Greek key'" evidence="6">
    <location>
        <begin position="28"/>
        <end position="70"/>
    </location>
</feature>
<reference evidence="7" key="1">
    <citation type="thesis" date="2020" institute="ProQuest LLC" country="789 East Eisenhower Parkway, Ann Arbor, MI, USA">
        <title>Comparative Genomics and Chromosome Evolution.</title>
        <authorList>
            <person name="Mudd A.B."/>
        </authorList>
    </citation>
    <scope>NUCLEOTIDE SEQUENCE</scope>
    <source>
        <strain evidence="7">HN-11 Male</strain>
        <tissue evidence="7">Kidney and liver</tissue>
    </source>
</reference>
<dbReference type="OrthoDB" id="8407241at2759"/>
<comment type="function">
    <text evidence="1">Crystallins are the dominant structural components of the vertebrate eye lens.</text>
</comment>
<proteinExistence type="inferred from homology"/>
<dbReference type="Proteomes" id="UP000770717">
    <property type="component" value="Unassembled WGS sequence"/>
</dbReference>
<dbReference type="AlphaFoldDB" id="A0A8J6BAU1"/>
<evidence type="ECO:0000256" key="1">
    <source>
        <dbReference type="ARBA" id="ARBA00003689"/>
    </source>
</evidence>
<dbReference type="Pfam" id="PF00030">
    <property type="entry name" value="Crystall"/>
    <property type="match status" value="1"/>
</dbReference>
<keyword evidence="4" id="KW-0273">Eye lens protein</keyword>
<accession>A0A8J6BAU1</accession>
<evidence type="ECO:0000259" key="6">
    <source>
        <dbReference type="PROSITE" id="PS50915"/>
    </source>
</evidence>
<keyword evidence="5" id="KW-0677">Repeat</keyword>
<sequence length="73" mass="8907">MMEFTKDLPHVFEKFRHHDIHSSDVLKGHWLFFEEPNYRGRQYYLRPGEYRRYSDWGGANSRVGSFKRVTDPQ</sequence>
<evidence type="ECO:0000256" key="2">
    <source>
        <dbReference type="ARBA" id="ARBA00009646"/>
    </source>
</evidence>
<dbReference type="InterPro" id="IPR011024">
    <property type="entry name" value="G_crystallin-like"/>
</dbReference>
<evidence type="ECO:0000256" key="5">
    <source>
        <dbReference type="ARBA" id="ARBA00022737"/>
    </source>
</evidence>
<dbReference type="SUPFAM" id="SSF49695">
    <property type="entry name" value="gamma-Crystallin-like"/>
    <property type="match status" value="1"/>
</dbReference>
<comment type="caution">
    <text evidence="7">The sequence shown here is derived from an EMBL/GenBank/DDBJ whole genome shotgun (WGS) entry which is preliminary data.</text>
</comment>
<evidence type="ECO:0000256" key="3">
    <source>
        <dbReference type="ARBA" id="ARBA00011245"/>
    </source>
</evidence>
<dbReference type="FunFam" id="2.60.20.10:FF:000003">
    <property type="entry name" value="Crystallin gamma S"/>
    <property type="match status" value="1"/>
</dbReference>
<dbReference type="GO" id="GO:0005212">
    <property type="term" value="F:structural constituent of eye lens"/>
    <property type="evidence" value="ECO:0007669"/>
    <property type="project" value="UniProtKB-KW"/>
</dbReference>
<keyword evidence="8" id="KW-1185">Reference proteome</keyword>
<comment type="similarity">
    <text evidence="2">Belongs to the beta/gamma-crystallin family.</text>
</comment>
<dbReference type="Gene3D" id="2.60.20.10">
    <property type="entry name" value="Crystallins"/>
    <property type="match status" value="1"/>
</dbReference>
<evidence type="ECO:0000256" key="4">
    <source>
        <dbReference type="ARBA" id="ARBA00022613"/>
    </source>
</evidence>
<dbReference type="PROSITE" id="PS50915">
    <property type="entry name" value="CRYSTALLIN_BETA_GAMMA"/>
    <property type="match status" value="1"/>
</dbReference>
<dbReference type="InterPro" id="IPR050252">
    <property type="entry name" value="Beta/Gamma-Crystallin"/>
</dbReference>
<evidence type="ECO:0000313" key="7">
    <source>
        <dbReference type="EMBL" id="KAG9463786.1"/>
    </source>
</evidence>
<dbReference type="PRINTS" id="PR01367">
    <property type="entry name" value="BGCRYSTALLIN"/>
</dbReference>